<comment type="caution">
    <text evidence="1">The sequence shown here is derived from an EMBL/GenBank/DDBJ whole genome shotgun (WGS) entry which is preliminary data.</text>
</comment>
<sequence length="83" mass="9487">HSCMFAHSHRAQVYYDGLMASYNIGCLVDIDAPAFDWAGRLIKRNWINGFGHVTIDDKGDFYANLITAFKSRFFYNGKRYGAV</sequence>
<proteinExistence type="predicted"/>
<organism evidence="1">
    <name type="scientific">marine sediment metagenome</name>
    <dbReference type="NCBI Taxonomy" id="412755"/>
    <lineage>
        <taxon>unclassified sequences</taxon>
        <taxon>metagenomes</taxon>
        <taxon>ecological metagenomes</taxon>
    </lineage>
</organism>
<name>A0A0F8YNV8_9ZZZZ</name>
<accession>A0A0F8YNV8</accession>
<protein>
    <recommendedName>
        <fullName evidence="2">Calcineurin-like phosphoesterase domain-containing protein</fullName>
    </recommendedName>
</protein>
<evidence type="ECO:0008006" key="2">
    <source>
        <dbReference type="Google" id="ProtNLM"/>
    </source>
</evidence>
<evidence type="ECO:0000313" key="1">
    <source>
        <dbReference type="EMBL" id="KKK49781.1"/>
    </source>
</evidence>
<feature type="non-terminal residue" evidence="1">
    <location>
        <position position="1"/>
    </location>
</feature>
<reference evidence="1" key="1">
    <citation type="journal article" date="2015" name="Nature">
        <title>Complex archaea that bridge the gap between prokaryotes and eukaryotes.</title>
        <authorList>
            <person name="Spang A."/>
            <person name="Saw J.H."/>
            <person name="Jorgensen S.L."/>
            <person name="Zaremba-Niedzwiedzka K."/>
            <person name="Martijn J."/>
            <person name="Lind A.E."/>
            <person name="van Eijk R."/>
            <person name="Schleper C."/>
            <person name="Guy L."/>
            <person name="Ettema T.J."/>
        </authorList>
    </citation>
    <scope>NUCLEOTIDE SEQUENCE</scope>
</reference>
<dbReference type="EMBL" id="LAZR01068361">
    <property type="protein sequence ID" value="KKK49781.1"/>
    <property type="molecule type" value="Genomic_DNA"/>
</dbReference>
<dbReference type="AlphaFoldDB" id="A0A0F8YNV8"/>
<gene>
    <name evidence="1" type="ORF">LCGC14_3131580</name>
</gene>